<dbReference type="SMART" id="SM00698">
    <property type="entry name" value="MORN"/>
    <property type="match status" value="3"/>
</dbReference>
<dbReference type="PANTHER" id="PTHR23084">
    <property type="entry name" value="PHOSPHATIDYLINOSITOL-4-PHOSPHATE 5-KINASE RELATED"/>
    <property type="match status" value="1"/>
</dbReference>
<dbReference type="EMBL" id="VOQF01000021">
    <property type="protein sequence ID" value="TXC82229.1"/>
    <property type="molecule type" value="Genomic_DNA"/>
</dbReference>
<proteinExistence type="predicted"/>
<dbReference type="RefSeq" id="WP_146950655.1">
    <property type="nucleotide sequence ID" value="NZ_VOQF01000021.1"/>
</dbReference>
<dbReference type="Gene3D" id="2.20.110.10">
    <property type="entry name" value="Histone H3 K4-specific methyltransferase SET7/9 N-terminal domain"/>
    <property type="match status" value="2"/>
</dbReference>
<keyword evidence="3" id="KW-1185">Reference proteome</keyword>
<evidence type="ECO:0000313" key="2">
    <source>
        <dbReference type="EMBL" id="TXC82229.1"/>
    </source>
</evidence>
<dbReference type="PANTHER" id="PTHR23084:SF179">
    <property type="entry name" value="OS10G0565000 PROTEIN"/>
    <property type="match status" value="1"/>
</dbReference>
<evidence type="ECO:0000256" key="1">
    <source>
        <dbReference type="ARBA" id="ARBA00022737"/>
    </source>
</evidence>
<dbReference type="AlphaFoldDB" id="A0A5C6VAI7"/>
<evidence type="ECO:0000313" key="3">
    <source>
        <dbReference type="Proteomes" id="UP000321363"/>
    </source>
</evidence>
<sequence length="268" mass="30182">MKCSACKQIDSLAHKLYMDKNNNLMDDSELTAFQILHPEDKSNTFKKVILCGICYEKIKQSNSKVKLVKKRSTFTQLSKAKANNNPKNYYVCAFCHTPNEPLRNTCKNCERILFSTEYDTKRISKYQLSDKKTSRQIIDFLVVTSVIAITGFLVYKGVEGHVSKYTTNAPLEEVVSDHSILAWRDGSTYNGDVKEGLPHGKGTMRWTNGTTYVGDFFEGDISGSGEYIWQNGQKYIGELKAGKPEGQGTMYYQDGSTHTGMWVGGEPK</sequence>
<dbReference type="Proteomes" id="UP000321363">
    <property type="component" value="Unassembled WGS sequence"/>
</dbReference>
<dbReference type="SUPFAM" id="SSF82185">
    <property type="entry name" value="Histone H3 K4-specific methyltransferase SET7/9 N-terminal domain"/>
    <property type="match status" value="1"/>
</dbReference>
<protein>
    <recommendedName>
        <fullName evidence="4">MORN repeat protein</fullName>
    </recommendedName>
</protein>
<dbReference type="OrthoDB" id="2851624at2"/>
<dbReference type="Pfam" id="PF02493">
    <property type="entry name" value="MORN"/>
    <property type="match status" value="3"/>
</dbReference>
<gene>
    <name evidence="2" type="ORF">FS935_21275</name>
</gene>
<reference evidence="2 3" key="1">
    <citation type="journal article" date="2005" name="Int. J. Syst. Evol. Microbiol.">
        <title>Bacillus litoralis sp. nov., isolated from a tidal flat of the Yellow Sea in Korea.</title>
        <authorList>
            <person name="Yoon J.H."/>
            <person name="Oh T.K."/>
        </authorList>
    </citation>
    <scope>NUCLEOTIDE SEQUENCE [LARGE SCALE GENOMIC DNA]</scope>
    <source>
        <strain evidence="2 3">SW-211</strain>
    </source>
</reference>
<evidence type="ECO:0008006" key="4">
    <source>
        <dbReference type="Google" id="ProtNLM"/>
    </source>
</evidence>
<comment type="caution">
    <text evidence="2">The sequence shown here is derived from an EMBL/GenBank/DDBJ whole genome shotgun (WGS) entry which is preliminary data.</text>
</comment>
<keyword evidence="1" id="KW-0677">Repeat</keyword>
<dbReference type="InterPro" id="IPR003409">
    <property type="entry name" value="MORN"/>
</dbReference>
<name>A0A5C6VAI7_9BACI</name>
<accession>A0A5C6VAI7</accession>
<organism evidence="2 3">
    <name type="scientific">Metabacillus litoralis</name>
    <dbReference type="NCBI Taxonomy" id="152268"/>
    <lineage>
        <taxon>Bacteria</taxon>
        <taxon>Bacillati</taxon>
        <taxon>Bacillota</taxon>
        <taxon>Bacilli</taxon>
        <taxon>Bacillales</taxon>
        <taxon>Bacillaceae</taxon>
        <taxon>Metabacillus</taxon>
    </lineage>
</organism>